<protein>
    <submittedName>
        <fullName evidence="2">Uncharacterized protein</fullName>
    </submittedName>
</protein>
<evidence type="ECO:0000256" key="1">
    <source>
        <dbReference type="SAM" id="MobiDB-lite"/>
    </source>
</evidence>
<feature type="compositionally biased region" description="Basic and acidic residues" evidence="1">
    <location>
        <begin position="34"/>
        <end position="46"/>
    </location>
</feature>
<name>A0A195E314_9HYME</name>
<feature type="region of interest" description="Disordered" evidence="1">
    <location>
        <begin position="61"/>
        <end position="80"/>
    </location>
</feature>
<sequence>MRRTRRAGGSGGGGRGGGGGGRRGRGEGGGGGGGERREIRRREQGRIQRALEEAARGGCVLDEGQRASEPTTCARHRARERPNVPDQAVLVGYHGIYRWERAREREVGRGQRGDWGRAKSAACSTETRPSLARE</sequence>
<evidence type="ECO:0000313" key="3">
    <source>
        <dbReference type="Proteomes" id="UP000078492"/>
    </source>
</evidence>
<organism evidence="2 3">
    <name type="scientific">Trachymyrmex cornetzi</name>
    <dbReference type="NCBI Taxonomy" id="471704"/>
    <lineage>
        <taxon>Eukaryota</taxon>
        <taxon>Metazoa</taxon>
        <taxon>Ecdysozoa</taxon>
        <taxon>Arthropoda</taxon>
        <taxon>Hexapoda</taxon>
        <taxon>Insecta</taxon>
        <taxon>Pterygota</taxon>
        <taxon>Neoptera</taxon>
        <taxon>Endopterygota</taxon>
        <taxon>Hymenoptera</taxon>
        <taxon>Apocrita</taxon>
        <taxon>Aculeata</taxon>
        <taxon>Formicoidea</taxon>
        <taxon>Formicidae</taxon>
        <taxon>Myrmicinae</taxon>
        <taxon>Trachymyrmex</taxon>
    </lineage>
</organism>
<dbReference type="AlphaFoldDB" id="A0A195E314"/>
<keyword evidence="3" id="KW-1185">Reference proteome</keyword>
<dbReference type="Proteomes" id="UP000078492">
    <property type="component" value="Unassembled WGS sequence"/>
</dbReference>
<feature type="compositionally biased region" description="Gly residues" evidence="1">
    <location>
        <begin position="8"/>
        <end position="33"/>
    </location>
</feature>
<gene>
    <name evidence="2" type="ORF">ALC57_08014</name>
</gene>
<feature type="region of interest" description="Disordered" evidence="1">
    <location>
        <begin position="105"/>
        <end position="134"/>
    </location>
</feature>
<feature type="compositionally biased region" description="Basic and acidic residues" evidence="1">
    <location>
        <begin position="105"/>
        <end position="117"/>
    </location>
</feature>
<reference evidence="2 3" key="1">
    <citation type="submission" date="2015-09" db="EMBL/GenBank/DDBJ databases">
        <title>Trachymyrmex cornetzi WGS genome.</title>
        <authorList>
            <person name="Nygaard S."/>
            <person name="Hu H."/>
            <person name="Boomsma J."/>
            <person name="Zhang G."/>
        </authorList>
    </citation>
    <scope>NUCLEOTIDE SEQUENCE [LARGE SCALE GENOMIC DNA]</scope>
    <source>
        <strain evidence="2">Tcor2-1</strain>
        <tissue evidence="2">Whole body</tissue>
    </source>
</reference>
<feature type="region of interest" description="Disordered" evidence="1">
    <location>
        <begin position="1"/>
        <end position="46"/>
    </location>
</feature>
<evidence type="ECO:0000313" key="2">
    <source>
        <dbReference type="EMBL" id="KYN19538.1"/>
    </source>
</evidence>
<dbReference type="EMBL" id="KQ979701">
    <property type="protein sequence ID" value="KYN19538.1"/>
    <property type="molecule type" value="Genomic_DNA"/>
</dbReference>
<accession>A0A195E314</accession>
<proteinExistence type="predicted"/>